<dbReference type="Proteomes" id="UP000184356">
    <property type="component" value="Unassembled WGS sequence"/>
</dbReference>
<dbReference type="Gene3D" id="3.40.47.10">
    <property type="match status" value="1"/>
</dbReference>
<reference evidence="6" key="1">
    <citation type="journal article" date="2017" name="Genome Biol.">
        <title>Comparative genomics reveals high biological diversity and specific adaptations in the industrially and medically important fungal genus Aspergillus.</title>
        <authorList>
            <person name="de Vries R.P."/>
            <person name="Riley R."/>
            <person name="Wiebenga A."/>
            <person name="Aguilar-Osorio G."/>
            <person name="Amillis S."/>
            <person name="Uchima C.A."/>
            <person name="Anderluh G."/>
            <person name="Asadollahi M."/>
            <person name="Askin M."/>
            <person name="Barry K."/>
            <person name="Battaglia E."/>
            <person name="Bayram O."/>
            <person name="Benocci T."/>
            <person name="Braus-Stromeyer S.A."/>
            <person name="Caldana C."/>
            <person name="Canovas D."/>
            <person name="Cerqueira G.C."/>
            <person name="Chen F."/>
            <person name="Chen W."/>
            <person name="Choi C."/>
            <person name="Clum A."/>
            <person name="Dos Santos R.A."/>
            <person name="Damasio A.R."/>
            <person name="Diallinas G."/>
            <person name="Emri T."/>
            <person name="Fekete E."/>
            <person name="Flipphi M."/>
            <person name="Freyberg S."/>
            <person name="Gallo A."/>
            <person name="Gournas C."/>
            <person name="Habgood R."/>
            <person name="Hainaut M."/>
            <person name="Harispe M.L."/>
            <person name="Henrissat B."/>
            <person name="Hilden K.S."/>
            <person name="Hope R."/>
            <person name="Hossain A."/>
            <person name="Karabika E."/>
            <person name="Karaffa L."/>
            <person name="Karanyi Z."/>
            <person name="Krasevec N."/>
            <person name="Kuo A."/>
            <person name="Kusch H."/>
            <person name="LaButti K."/>
            <person name="Lagendijk E.L."/>
            <person name="Lapidus A."/>
            <person name="Levasseur A."/>
            <person name="Lindquist E."/>
            <person name="Lipzen A."/>
            <person name="Logrieco A.F."/>
            <person name="MacCabe A."/>
            <person name="Maekelae M.R."/>
            <person name="Malavazi I."/>
            <person name="Melin P."/>
            <person name="Meyer V."/>
            <person name="Mielnichuk N."/>
            <person name="Miskei M."/>
            <person name="Molnar A.P."/>
            <person name="Mule G."/>
            <person name="Ngan C.Y."/>
            <person name="Orejas M."/>
            <person name="Orosz E."/>
            <person name="Ouedraogo J.P."/>
            <person name="Overkamp K.M."/>
            <person name="Park H.-S."/>
            <person name="Perrone G."/>
            <person name="Piumi F."/>
            <person name="Punt P.J."/>
            <person name="Ram A.F."/>
            <person name="Ramon A."/>
            <person name="Rauscher S."/>
            <person name="Record E."/>
            <person name="Riano-Pachon D.M."/>
            <person name="Robert V."/>
            <person name="Roehrig J."/>
            <person name="Ruller R."/>
            <person name="Salamov A."/>
            <person name="Salih N.S."/>
            <person name="Samson R.A."/>
            <person name="Sandor E."/>
            <person name="Sanguinetti M."/>
            <person name="Schuetze T."/>
            <person name="Sepcic K."/>
            <person name="Shelest E."/>
            <person name="Sherlock G."/>
            <person name="Sophianopoulou V."/>
            <person name="Squina F.M."/>
            <person name="Sun H."/>
            <person name="Susca A."/>
            <person name="Todd R.B."/>
            <person name="Tsang A."/>
            <person name="Unkles S.E."/>
            <person name="van de Wiele N."/>
            <person name="van Rossen-Uffink D."/>
            <person name="Oliveira J.V."/>
            <person name="Vesth T.C."/>
            <person name="Visser J."/>
            <person name="Yu J.-H."/>
            <person name="Zhou M."/>
            <person name="Andersen M.R."/>
            <person name="Archer D.B."/>
            <person name="Baker S.E."/>
            <person name="Benoit I."/>
            <person name="Brakhage A.A."/>
            <person name="Braus G.H."/>
            <person name="Fischer R."/>
            <person name="Frisvad J.C."/>
            <person name="Goldman G.H."/>
            <person name="Houbraken J."/>
            <person name="Oakley B."/>
            <person name="Pocsi I."/>
            <person name="Scazzocchio C."/>
            <person name="Seiboth B."/>
            <person name="vanKuyk P.A."/>
            <person name="Wortman J."/>
            <person name="Dyer P.S."/>
            <person name="Grigoriev I.V."/>
        </authorList>
    </citation>
    <scope>NUCLEOTIDE SEQUENCE [LARGE SCALE GENOMIC DNA]</scope>
    <source>
        <strain evidence="6">CBS 593.65</strain>
    </source>
</reference>
<dbReference type="InterPro" id="IPR016039">
    <property type="entry name" value="Thiolase-like"/>
</dbReference>
<dbReference type="VEuPathDB" id="FungiDB:ASPSYDRAFT_1158981"/>
<proteinExistence type="inferred from homology"/>
<keyword evidence="2" id="KW-0808">Transferase</keyword>
<protein>
    <recommendedName>
        <fullName evidence="4">Thiolase-like protein type 1 additional C-terminal domain-containing protein</fullName>
    </recommendedName>
</protein>
<evidence type="ECO:0000256" key="2">
    <source>
        <dbReference type="ARBA" id="ARBA00022679"/>
    </source>
</evidence>
<dbReference type="EMBL" id="KV878592">
    <property type="protein sequence ID" value="OJJ55381.1"/>
    <property type="molecule type" value="Genomic_DNA"/>
</dbReference>
<keyword evidence="3" id="KW-0012">Acyltransferase</keyword>
<gene>
    <name evidence="5" type="ORF">ASPSYDRAFT_1158981</name>
</gene>
<dbReference type="GO" id="GO:0016746">
    <property type="term" value="F:acyltransferase activity"/>
    <property type="evidence" value="ECO:0007669"/>
    <property type="project" value="UniProtKB-KW"/>
</dbReference>
<sequence length="515" mass="56079">MSEYMAGNHQVPILVGVGEFKNVSRKMEDAIEPSELMLKAIHEAATDAIGPQEQSLIKDLDGVSVVASSTWPYTDLPGLLSKALHIQPKHTVYSDLSGNSSVQLIDDAAQRIASGELEAVAVVGGESLASLKDFMKRGMFPPPWTGPGTNLDNVYYANNVQTLGGIGKAHEVGVPMQVYAMYENGLRAHRGQTIAQNHQESVRLYARYAQVAASHQMAWSFGKMPETESSIGTVNRRNRMICFPYPLLMNAFNDVNLAAACIVTSQAYAERRGIPREKWIFPLGGGRGHDSEDSMAEALSTSLARSELRVDDIDIFDFYSCFPIVPKLACQYLGISIDNPPRPITLLGGLTSFGGAGANYSMHAVTEMVRCLRARRCGGHERSNGLILANGGVLTHENALCLSTRPRPNGTPYPVDEFDNNCSVSEGQVAVVPATTGEATIETYTVEYDRQNNPRLGHVVCRLKGTDSRVLANHGDHSTLQQLASGTEEPIGRGGFVWQSERPGQNLFSFRKSHL</sequence>
<evidence type="ECO:0000313" key="5">
    <source>
        <dbReference type="EMBL" id="OJJ55381.1"/>
    </source>
</evidence>
<comment type="similarity">
    <text evidence="1">Belongs to the thiolase-like superfamily. Thiolase family.</text>
</comment>
<dbReference type="Pfam" id="PF18313">
    <property type="entry name" value="TLP1_add_C"/>
    <property type="match status" value="1"/>
</dbReference>
<feature type="domain" description="Thiolase-like protein type 1 additional C-terminal" evidence="4">
    <location>
        <begin position="430"/>
        <end position="501"/>
    </location>
</feature>
<dbReference type="InterPro" id="IPR040771">
    <property type="entry name" value="TLP1_add_C"/>
</dbReference>
<accession>A0A1L9T7N2</accession>
<dbReference type="GeneID" id="63756133"/>
<evidence type="ECO:0000256" key="1">
    <source>
        <dbReference type="ARBA" id="ARBA00010982"/>
    </source>
</evidence>
<evidence type="ECO:0000259" key="4">
    <source>
        <dbReference type="Pfam" id="PF18313"/>
    </source>
</evidence>
<dbReference type="OrthoDB" id="435240at2759"/>
<evidence type="ECO:0000313" key="6">
    <source>
        <dbReference type="Proteomes" id="UP000184356"/>
    </source>
</evidence>
<dbReference type="SUPFAM" id="SSF53901">
    <property type="entry name" value="Thiolase-like"/>
    <property type="match status" value="1"/>
</dbReference>
<evidence type="ECO:0000256" key="3">
    <source>
        <dbReference type="ARBA" id="ARBA00023315"/>
    </source>
</evidence>
<organism evidence="5 6">
    <name type="scientific">Aspergillus sydowii CBS 593.65</name>
    <dbReference type="NCBI Taxonomy" id="1036612"/>
    <lineage>
        <taxon>Eukaryota</taxon>
        <taxon>Fungi</taxon>
        <taxon>Dikarya</taxon>
        <taxon>Ascomycota</taxon>
        <taxon>Pezizomycotina</taxon>
        <taxon>Eurotiomycetes</taxon>
        <taxon>Eurotiomycetidae</taxon>
        <taxon>Eurotiales</taxon>
        <taxon>Aspergillaceae</taxon>
        <taxon>Aspergillus</taxon>
        <taxon>Aspergillus subgen. Nidulantes</taxon>
    </lineage>
</organism>
<dbReference type="RefSeq" id="XP_040699187.1">
    <property type="nucleotide sequence ID" value="XM_040840060.1"/>
</dbReference>
<dbReference type="AlphaFoldDB" id="A0A1L9T7N2"/>
<dbReference type="PANTHER" id="PTHR18919">
    <property type="entry name" value="ACETYL-COA C-ACYLTRANSFERASE"/>
    <property type="match status" value="1"/>
</dbReference>
<dbReference type="STRING" id="1036612.A0A1L9T7N2"/>
<dbReference type="PANTHER" id="PTHR18919:SF139">
    <property type="entry name" value="THIOLASE-LIKE PROTEIN TYPE 1 ADDITIONAL C-TERMINAL DOMAIN-CONTAINING PROTEIN"/>
    <property type="match status" value="1"/>
</dbReference>
<name>A0A1L9T7N2_9EURO</name>
<keyword evidence="6" id="KW-1185">Reference proteome</keyword>
<dbReference type="Gene3D" id="2.40.50.840">
    <property type="match status" value="1"/>
</dbReference>